<evidence type="ECO:0000256" key="7">
    <source>
        <dbReference type="ARBA" id="ARBA00035257"/>
    </source>
</evidence>
<dbReference type="CDD" id="cd02412">
    <property type="entry name" value="KH-II_30S_S3"/>
    <property type="match status" value="1"/>
</dbReference>
<dbReference type="InterPro" id="IPR036419">
    <property type="entry name" value="Ribosomal_S3_C_sf"/>
</dbReference>
<dbReference type="Pfam" id="PF07650">
    <property type="entry name" value="KH_2"/>
    <property type="match status" value="1"/>
</dbReference>
<dbReference type="PROSITE" id="PS50823">
    <property type="entry name" value="KH_TYPE_2"/>
    <property type="match status" value="1"/>
</dbReference>
<comment type="subunit">
    <text evidence="8">Part of the 30S ribosomal subunit. Forms a tight complex with proteins S10 and S14.</text>
</comment>
<name>A0A1G1ZPS9_9BACT</name>
<dbReference type="NCBIfam" id="TIGR01009">
    <property type="entry name" value="rpsC_bact"/>
    <property type="match status" value="1"/>
</dbReference>
<evidence type="ECO:0000259" key="9">
    <source>
        <dbReference type="PROSITE" id="PS50823"/>
    </source>
</evidence>
<keyword evidence="3 8" id="KW-0694">RNA-binding</keyword>
<evidence type="ECO:0000256" key="5">
    <source>
        <dbReference type="ARBA" id="ARBA00023274"/>
    </source>
</evidence>
<dbReference type="InterPro" id="IPR009019">
    <property type="entry name" value="KH_sf_prok-type"/>
</dbReference>
<dbReference type="AlphaFoldDB" id="A0A1G1ZPS9"/>
<dbReference type="SUPFAM" id="SSF54821">
    <property type="entry name" value="Ribosomal protein S3 C-terminal domain"/>
    <property type="match status" value="1"/>
</dbReference>
<dbReference type="InterPro" id="IPR004044">
    <property type="entry name" value="KH_dom_type_2"/>
</dbReference>
<dbReference type="EMBL" id="MHJL01000037">
    <property type="protein sequence ID" value="OGY66703.1"/>
    <property type="molecule type" value="Genomic_DNA"/>
</dbReference>
<dbReference type="InterPro" id="IPR001351">
    <property type="entry name" value="Ribosomal_uS3_C"/>
</dbReference>
<dbReference type="GO" id="GO:0006412">
    <property type="term" value="P:translation"/>
    <property type="evidence" value="ECO:0007669"/>
    <property type="project" value="UniProtKB-UniRule"/>
</dbReference>
<dbReference type="Proteomes" id="UP000177690">
    <property type="component" value="Unassembled WGS sequence"/>
</dbReference>
<dbReference type="Gene3D" id="3.30.300.20">
    <property type="match status" value="1"/>
</dbReference>
<dbReference type="GO" id="GO:0019843">
    <property type="term" value="F:rRNA binding"/>
    <property type="evidence" value="ECO:0007669"/>
    <property type="project" value="UniProtKB-UniRule"/>
</dbReference>
<evidence type="ECO:0000256" key="1">
    <source>
        <dbReference type="ARBA" id="ARBA00010761"/>
    </source>
</evidence>
<dbReference type="PANTHER" id="PTHR11760:SF19">
    <property type="entry name" value="SMALL RIBOSOMAL SUBUNIT PROTEIN US3C"/>
    <property type="match status" value="1"/>
</dbReference>
<feature type="domain" description="KH type-2" evidence="9">
    <location>
        <begin position="39"/>
        <end position="120"/>
    </location>
</feature>
<dbReference type="Pfam" id="PF00189">
    <property type="entry name" value="Ribosomal_S3_C"/>
    <property type="match status" value="1"/>
</dbReference>
<accession>A0A1G1ZPS9</accession>
<comment type="similarity">
    <text evidence="1 8">Belongs to the universal ribosomal protein uS3 family.</text>
</comment>
<dbReference type="FunFam" id="3.30.300.20:FF:000001">
    <property type="entry name" value="30S ribosomal protein S3"/>
    <property type="match status" value="1"/>
</dbReference>
<evidence type="ECO:0000256" key="3">
    <source>
        <dbReference type="ARBA" id="ARBA00022884"/>
    </source>
</evidence>
<comment type="function">
    <text evidence="6 8">Binds the lower part of the 30S subunit head. Binds mRNA in the 70S ribosome, positioning it for translation.</text>
</comment>
<evidence type="ECO:0000256" key="8">
    <source>
        <dbReference type="HAMAP-Rule" id="MF_01309"/>
    </source>
</evidence>
<gene>
    <name evidence="8" type="primary">rpsC</name>
    <name evidence="10" type="ORF">A3I24_03435</name>
</gene>
<protein>
    <recommendedName>
        <fullName evidence="7 8">Small ribosomal subunit protein uS3</fullName>
    </recommendedName>
</protein>
<dbReference type="InterPro" id="IPR005704">
    <property type="entry name" value="Ribosomal_uS3_bac-typ"/>
</dbReference>
<evidence type="ECO:0000256" key="6">
    <source>
        <dbReference type="ARBA" id="ARBA00024998"/>
    </source>
</evidence>
<dbReference type="PANTHER" id="PTHR11760">
    <property type="entry name" value="30S/40S RIBOSOMAL PROTEIN S3"/>
    <property type="match status" value="1"/>
</dbReference>
<keyword evidence="4 8" id="KW-0689">Ribosomal protein</keyword>
<dbReference type="Gene3D" id="3.30.1140.32">
    <property type="entry name" value="Ribosomal protein S3, C-terminal domain"/>
    <property type="match status" value="1"/>
</dbReference>
<evidence type="ECO:0000256" key="4">
    <source>
        <dbReference type="ARBA" id="ARBA00022980"/>
    </source>
</evidence>
<comment type="caution">
    <text evidence="10">The sequence shown here is derived from an EMBL/GenBank/DDBJ whole genome shotgun (WGS) entry which is preliminary data.</text>
</comment>
<keyword evidence="2 8" id="KW-0699">rRNA-binding</keyword>
<dbReference type="GO" id="GO:0003735">
    <property type="term" value="F:structural constituent of ribosome"/>
    <property type="evidence" value="ECO:0007669"/>
    <property type="project" value="InterPro"/>
</dbReference>
<proteinExistence type="inferred from homology"/>
<evidence type="ECO:0000313" key="10">
    <source>
        <dbReference type="EMBL" id="OGY66703.1"/>
    </source>
</evidence>
<dbReference type="InterPro" id="IPR015946">
    <property type="entry name" value="KH_dom-like_a/b"/>
</dbReference>
<reference evidence="10 11" key="1">
    <citation type="journal article" date="2016" name="Nat. Commun.">
        <title>Thousands of microbial genomes shed light on interconnected biogeochemical processes in an aquifer system.</title>
        <authorList>
            <person name="Anantharaman K."/>
            <person name="Brown C.T."/>
            <person name="Hug L.A."/>
            <person name="Sharon I."/>
            <person name="Castelle C.J."/>
            <person name="Probst A.J."/>
            <person name="Thomas B.C."/>
            <person name="Singh A."/>
            <person name="Wilkins M.J."/>
            <person name="Karaoz U."/>
            <person name="Brodie E.L."/>
            <person name="Williams K.H."/>
            <person name="Hubbard S.S."/>
            <person name="Banfield J.F."/>
        </authorList>
    </citation>
    <scope>NUCLEOTIDE SEQUENCE [LARGE SCALE GENOMIC DNA]</scope>
</reference>
<dbReference type="STRING" id="1798409.A3I24_03435"/>
<dbReference type="GO" id="GO:0003729">
    <property type="term" value="F:mRNA binding"/>
    <property type="evidence" value="ECO:0007669"/>
    <property type="project" value="UniProtKB-UniRule"/>
</dbReference>
<dbReference type="GO" id="GO:0022627">
    <property type="term" value="C:cytosolic small ribosomal subunit"/>
    <property type="evidence" value="ECO:0007669"/>
    <property type="project" value="TreeGrafter"/>
</dbReference>
<dbReference type="HAMAP" id="MF_01309_B">
    <property type="entry name" value="Ribosomal_uS3_B"/>
    <property type="match status" value="1"/>
</dbReference>
<keyword evidence="5 8" id="KW-0687">Ribonucleoprotein</keyword>
<evidence type="ECO:0000256" key="2">
    <source>
        <dbReference type="ARBA" id="ARBA00022730"/>
    </source>
</evidence>
<sequence length="226" mass="25732">MGQKIQPFAYRLGITKGWSSRWFPIKKNFKNQLEEDVLIRKIIQKRIAAAGIVRIDIERGANNAYRIYIKAAKPGLIIGRGGKGIEELSKAIENELKKLFLKRGMAQQKLALSLNVEELKRTEISALYMGQSIAWDLEKRLPARRVMKKYMELIMQNRDVKGAKIKLSGRIDGAEISRRESISRGSLPLTTLRADIDYGEARALCSYGYVGIKVWLYKGEIFNKNA</sequence>
<evidence type="ECO:0000313" key="11">
    <source>
        <dbReference type="Proteomes" id="UP000177690"/>
    </source>
</evidence>
<dbReference type="InterPro" id="IPR057258">
    <property type="entry name" value="Ribosomal_uS3"/>
</dbReference>
<dbReference type="SUPFAM" id="SSF54814">
    <property type="entry name" value="Prokaryotic type KH domain (KH-domain type II)"/>
    <property type="match status" value="1"/>
</dbReference>
<organism evidence="10 11">
    <name type="scientific">Candidatus Harrisonbacteria bacterium RIFCSPLOWO2_02_FULL_41_13b</name>
    <dbReference type="NCBI Taxonomy" id="1798409"/>
    <lineage>
        <taxon>Bacteria</taxon>
        <taxon>Candidatus Harrisoniibacteriota</taxon>
    </lineage>
</organism>